<dbReference type="InterPro" id="IPR029058">
    <property type="entry name" value="AB_hydrolase_fold"/>
</dbReference>
<sequence>MARTSANALVQRAGWQWAAIAADRFDLASARRPITTRSAVLTVYIEGDGFAYARPGRRSMDPTPTDPVALRLALQHPGNGAVAWLARPCQYAPRTRNCRSDYWTVARYAPEVIDSAGAALDRLKRDTAGASRLILVGYSGGGALAALLAERRDDVAALVTVAANLDLAAWVRAHDLTPLSASVDPATEAARLSRTPQVHFVGADDRVVDARIARAFVARMAPDAPASITVLPAQDHGCCWARRWPLLASRPELTRIEGWR</sequence>
<protein>
    <recommendedName>
        <fullName evidence="2">AB hydrolase-1 domain-containing protein</fullName>
    </recommendedName>
</protein>
<accession>A0A7U5BFK9</accession>
<reference evidence="3 4" key="1">
    <citation type="journal article" date="2015" name="Int. J. Syst. Evol. Microbiol.">
        <title>Sphingomonas hengshuiensis sp. nov., isolated from lake wetland.</title>
        <authorList>
            <person name="Wei S."/>
            <person name="Wang T."/>
            <person name="Liu H."/>
            <person name="Zhang C."/>
            <person name="Guo J."/>
            <person name="Wang Q."/>
            <person name="Liang K."/>
            <person name="Zhang Z."/>
        </authorList>
    </citation>
    <scope>NUCLEOTIDE SEQUENCE [LARGE SCALE GENOMIC DNA]</scope>
    <source>
        <strain evidence="3 4">WHSC-8</strain>
    </source>
</reference>
<dbReference type="EMBL" id="CP010836">
    <property type="protein sequence ID" value="AJP74368.1"/>
    <property type="molecule type" value="Genomic_DNA"/>
</dbReference>
<dbReference type="Proteomes" id="UP000032300">
    <property type="component" value="Chromosome"/>
</dbReference>
<dbReference type="Pfam" id="PF00561">
    <property type="entry name" value="Abhydrolase_1"/>
    <property type="match status" value="1"/>
</dbReference>
<evidence type="ECO:0000313" key="3">
    <source>
        <dbReference type="EMBL" id="AJP74368.1"/>
    </source>
</evidence>
<dbReference type="PANTHER" id="PTHR22946">
    <property type="entry name" value="DIENELACTONE HYDROLASE DOMAIN-CONTAINING PROTEIN-RELATED"/>
    <property type="match status" value="1"/>
</dbReference>
<dbReference type="KEGG" id="sphi:TS85_08250"/>
<gene>
    <name evidence="3" type="ORF">TS85_08250</name>
</gene>
<organism evidence="3 4">
    <name type="scientific">Sphingomonas hengshuiensis</name>
    <dbReference type="NCBI Taxonomy" id="1609977"/>
    <lineage>
        <taxon>Bacteria</taxon>
        <taxon>Pseudomonadati</taxon>
        <taxon>Pseudomonadota</taxon>
        <taxon>Alphaproteobacteria</taxon>
        <taxon>Sphingomonadales</taxon>
        <taxon>Sphingomonadaceae</taxon>
        <taxon>Sphingomonas</taxon>
    </lineage>
</organism>
<dbReference type="InterPro" id="IPR000073">
    <property type="entry name" value="AB_hydrolase_1"/>
</dbReference>
<evidence type="ECO:0000313" key="4">
    <source>
        <dbReference type="Proteomes" id="UP000032300"/>
    </source>
</evidence>
<dbReference type="AlphaFoldDB" id="A0A7U5BFK9"/>
<feature type="domain" description="AB hydrolase-1" evidence="2">
    <location>
        <begin position="94"/>
        <end position="168"/>
    </location>
</feature>
<dbReference type="InterPro" id="IPR050261">
    <property type="entry name" value="FrsA_esterase"/>
</dbReference>
<evidence type="ECO:0000259" key="2">
    <source>
        <dbReference type="Pfam" id="PF00561"/>
    </source>
</evidence>
<name>A0A7U5BFK9_9SPHN</name>
<proteinExistence type="inferred from homology"/>
<dbReference type="SUPFAM" id="SSF53474">
    <property type="entry name" value="alpha/beta-Hydrolases"/>
    <property type="match status" value="1"/>
</dbReference>
<keyword evidence="4" id="KW-1185">Reference proteome</keyword>
<reference evidence="3 4" key="2">
    <citation type="submission" date="2015-02" db="EMBL/GenBank/DDBJ databases">
        <title>The complete genome of Sphingomonas hengshuiensis sp. WHSC-8 isolated from soil of Hengshui Lake.</title>
        <authorList>
            <person name="Wei S."/>
            <person name="Guo J."/>
            <person name="Su C."/>
            <person name="Wu R."/>
            <person name="Zhang Z."/>
            <person name="Liang K."/>
            <person name="Li H."/>
            <person name="Wang T."/>
            <person name="Liu H."/>
            <person name="Zhang C."/>
            <person name="Li Z."/>
            <person name="Wang Q."/>
            <person name="Meng J."/>
        </authorList>
    </citation>
    <scope>NUCLEOTIDE SEQUENCE [LARGE SCALE GENOMIC DNA]</scope>
    <source>
        <strain evidence="3 4">WHSC-8</strain>
    </source>
</reference>
<dbReference type="Gene3D" id="3.40.50.1820">
    <property type="entry name" value="alpha/beta hydrolase"/>
    <property type="match status" value="1"/>
</dbReference>
<comment type="similarity">
    <text evidence="1">Belongs to the AB hydrolase superfamily. FUS2 hydrolase family.</text>
</comment>
<evidence type="ECO:0000256" key="1">
    <source>
        <dbReference type="ARBA" id="ARBA00038115"/>
    </source>
</evidence>